<organism evidence="1 2">
    <name type="scientific">Mycobacterium intracellulare subsp. chimaera</name>
    <dbReference type="NCBI Taxonomy" id="222805"/>
    <lineage>
        <taxon>Bacteria</taxon>
        <taxon>Bacillati</taxon>
        <taxon>Actinomycetota</taxon>
        <taxon>Actinomycetes</taxon>
        <taxon>Mycobacteriales</taxon>
        <taxon>Mycobacteriaceae</taxon>
        <taxon>Mycobacterium</taxon>
        <taxon>Mycobacterium avium complex (MAC)</taxon>
    </lineage>
</organism>
<reference evidence="1" key="2">
    <citation type="submission" date="2023-06" db="EMBL/GenBank/DDBJ databases">
        <authorList>
            <person name="Spilker T."/>
        </authorList>
    </citation>
    <scope>NUCLEOTIDE SEQUENCE</scope>
    <source>
        <strain evidence="1">FLAC1071</strain>
    </source>
</reference>
<dbReference type="Proteomes" id="UP001529272">
    <property type="component" value="Unassembled WGS sequence"/>
</dbReference>
<protein>
    <submittedName>
        <fullName evidence="1">Uncharacterized protein</fullName>
    </submittedName>
</protein>
<comment type="caution">
    <text evidence="1">The sequence shown here is derived from an EMBL/GenBank/DDBJ whole genome shotgun (WGS) entry which is preliminary data.</text>
</comment>
<proteinExistence type="predicted"/>
<accession>A0ABT7P3C4</accession>
<keyword evidence="2" id="KW-1185">Reference proteome</keyword>
<reference evidence="1" key="1">
    <citation type="submission" date="2023-06" db="EMBL/GenBank/DDBJ databases">
        <title>Itaconate inhibition of nontuberculous mycobacteria.</title>
        <authorList>
            <person name="Breen P."/>
            <person name="Zimbric M."/>
            <person name="Caverly L."/>
        </authorList>
    </citation>
    <scope>NUCLEOTIDE SEQUENCE</scope>
    <source>
        <strain evidence="1">FLAC1071</strain>
    </source>
</reference>
<sequence length="67" mass="7854">MECHGDWHVIERPRNGHDIYPHLRRLERQDRIARHQIAGDRKVYWVVARNQAAQSDVPNLDSLQAAS</sequence>
<evidence type="ECO:0000313" key="1">
    <source>
        <dbReference type="EMBL" id="MDM3927787.1"/>
    </source>
</evidence>
<evidence type="ECO:0000313" key="2">
    <source>
        <dbReference type="Proteomes" id="UP001529272"/>
    </source>
</evidence>
<dbReference type="EMBL" id="JASZZX010000016">
    <property type="protein sequence ID" value="MDM3927787.1"/>
    <property type="molecule type" value="Genomic_DNA"/>
</dbReference>
<name>A0ABT7P3C4_MYCIT</name>
<gene>
    <name evidence="1" type="ORF">QRB35_17395</name>
</gene>
<dbReference type="RefSeq" id="WP_069954038.1">
    <property type="nucleotide sequence ID" value="NZ_CP012886.2"/>
</dbReference>